<reference evidence="2 3" key="1">
    <citation type="journal article" date="2016" name="Nat. Commun.">
        <title>Thousands of microbial genomes shed light on interconnected biogeochemical processes in an aquifer system.</title>
        <authorList>
            <person name="Anantharaman K."/>
            <person name="Brown C.T."/>
            <person name="Hug L.A."/>
            <person name="Sharon I."/>
            <person name="Castelle C.J."/>
            <person name="Probst A.J."/>
            <person name="Thomas B.C."/>
            <person name="Singh A."/>
            <person name="Wilkins M.J."/>
            <person name="Karaoz U."/>
            <person name="Brodie E.L."/>
            <person name="Williams K.H."/>
            <person name="Hubbard S.S."/>
            <person name="Banfield J.F."/>
        </authorList>
    </citation>
    <scope>NUCLEOTIDE SEQUENCE [LARGE SCALE GENOMIC DNA]</scope>
</reference>
<evidence type="ECO:0000256" key="1">
    <source>
        <dbReference type="SAM" id="Phobius"/>
    </source>
</evidence>
<evidence type="ECO:0000313" key="3">
    <source>
        <dbReference type="Proteomes" id="UP000177052"/>
    </source>
</evidence>
<evidence type="ECO:0000313" key="2">
    <source>
        <dbReference type="EMBL" id="OGI78675.1"/>
    </source>
</evidence>
<proteinExistence type="predicted"/>
<keyword evidence="1" id="KW-1133">Transmembrane helix</keyword>
<feature type="transmembrane region" description="Helical" evidence="1">
    <location>
        <begin position="20"/>
        <end position="40"/>
    </location>
</feature>
<accession>A0A1F6WAF5</accession>
<dbReference type="Proteomes" id="UP000177052">
    <property type="component" value="Unassembled WGS sequence"/>
</dbReference>
<comment type="caution">
    <text evidence="2">The sequence shown here is derived from an EMBL/GenBank/DDBJ whole genome shotgun (WGS) entry which is preliminary data.</text>
</comment>
<organism evidence="2 3">
    <name type="scientific">Candidatus Nomurabacteria bacterium RIFCSPHIGHO2_12_FULL_37_29</name>
    <dbReference type="NCBI Taxonomy" id="1801759"/>
    <lineage>
        <taxon>Bacteria</taxon>
        <taxon>Candidatus Nomuraibacteriota</taxon>
    </lineage>
</organism>
<dbReference type="AlphaFoldDB" id="A0A1F6WAF5"/>
<keyword evidence="1" id="KW-0472">Membrane</keyword>
<sequence>MKKIIHHIRKQSEETRRHILHFITIVFGIILLSLWAYSLGTSIASSDTRIKINNDLEPLSALKDNLVGGYKNISE</sequence>
<name>A0A1F6WAF5_9BACT</name>
<gene>
    <name evidence="2" type="ORF">A3F19_01800</name>
</gene>
<dbReference type="EMBL" id="MFUJ01000039">
    <property type="protein sequence ID" value="OGI78675.1"/>
    <property type="molecule type" value="Genomic_DNA"/>
</dbReference>
<protein>
    <submittedName>
        <fullName evidence="2">Uncharacterized protein</fullName>
    </submittedName>
</protein>
<keyword evidence="1" id="KW-0812">Transmembrane</keyword>